<protein>
    <submittedName>
        <fullName evidence="3">ATP synthase subunit A</fullName>
    </submittedName>
</protein>
<dbReference type="EMBL" id="CP002156">
    <property type="protein sequence ID" value="ADM08504.1"/>
    <property type="molecule type" value="Genomic_DNA"/>
</dbReference>
<proteinExistence type="predicted"/>
<feature type="region of interest" description="Disordered" evidence="1">
    <location>
        <begin position="10"/>
        <end position="52"/>
    </location>
</feature>
<dbReference type="Proteomes" id="UP000001302">
    <property type="component" value="Chromosome"/>
</dbReference>
<dbReference type="KEGG" id="pbr:PB2503_02127"/>
<name>E0TC71_PARBH</name>
<keyword evidence="2" id="KW-0472">Membrane</keyword>
<dbReference type="STRING" id="314260.PB2503_02127"/>
<dbReference type="Pfam" id="PF09527">
    <property type="entry name" value="ATPase_gene1"/>
    <property type="match status" value="1"/>
</dbReference>
<dbReference type="HOGENOM" id="CLU_2070807_0_0_5"/>
<evidence type="ECO:0000256" key="1">
    <source>
        <dbReference type="SAM" id="MobiDB-lite"/>
    </source>
</evidence>
<organism evidence="3 4">
    <name type="scientific">Parvularcula bermudensis (strain ATCC BAA-594 / HTCC2503 / KCTC 12087)</name>
    <dbReference type="NCBI Taxonomy" id="314260"/>
    <lineage>
        <taxon>Bacteria</taxon>
        <taxon>Pseudomonadati</taxon>
        <taxon>Pseudomonadota</taxon>
        <taxon>Alphaproteobacteria</taxon>
        <taxon>Parvularculales</taxon>
        <taxon>Parvularculaceae</taxon>
        <taxon>Parvularcula</taxon>
    </lineage>
</organism>
<feature type="compositionally biased region" description="Basic and acidic residues" evidence="1">
    <location>
        <begin position="24"/>
        <end position="42"/>
    </location>
</feature>
<evidence type="ECO:0000256" key="2">
    <source>
        <dbReference type="SAM" id="Phobius"/>
    </source>
</evidence>
<gene>
    <name evidence="3" type="ordered locus">PB2503_02127</name>
</gene>
<feature type="transmembrane region" description="Helical" evidence="2">
    <location>
        <begin position="72"/>
        <end position="97"/>
    </location>
</feature>
<evidence type="ECO:0000313" key="3">
    <source>
        <dbReference type="EMBL" id="ADM08504.1"/>
    </source>
</evidence>
<keyword evidence="2" id="KW-0812">Transmembrane</keyword>
<reference evidence="3 4" key="2">
    <citation type="journal article" date="2011" name="J. Bacteriol.">
        <title>Complete genome sequence of strain HTCC2503T of Parvularcula bermudensis, the type species of the order "Parvularculales" in the class Alphaproteobacteria.</title>
        <authorList>
            <person name="Oh H.M."/>
            <person name="Kang I."/>
            <person name="Vergin K.L."/>
            <person name="Kang D."/>
            <person name="Rhee K.H."/>
            <person name="Giovannoni S.J."/>
            <person name="Cho J.C."/>
        </authorList>
    </citation>
    <scope>NUCLEOTIDE SEQUENCE [LARGE SCALE GENOMIC DNA]</scope>
    <source>
        <strain evidence="4">ATCC BAA-594 / HTCC2503 / KCTC 12087</strain>
    </source>
</reference>
<reference evidence="4" key="1">
    <citation type="submission" date="2010-08" db="EMBL/GenBank/DDBJ databases">
        <title>Genome sequence of Parvularcula bermudensis HTCC2503.</title>
        <authorList>
            <person name="Kang D.-M."/>
            <person name="Oh H.-M."/>
            <person name="Cho J.-C."/>
        </authorList>
    </citation>
    <scope>NUCLEOTIDE SEQUENCE [LARGE SCALE GENOMIC DNA]</scope>
    <source>
        <strain evidence="4">ATCC BAA-594 / HTCC2503 / KCTC 12087</strain>
    </source>
</reference>
<sequence>MGVLLTGFAMDETDKTDPLSPSELDERIRGARERAGLDRKPVEPSSTHTGAAGRGLNAAIEFVVATLVGTGLGYGLGLLLGGKVIGLIIGMAVGFAAGIRGMMRMLTPTDGENEDRGR</sequence>
<accession>E0TC71</accession>
<keyword evidence="2" id="KW-1133">Transmembrane helix</keyword>
<dbReference type="InterPro" id="IPR032820">
    <property type="entry name" value="ATPase_put"/>
</dbReference>
<keyword evidence="4" id="KW-1185">Reference proteome</keyword>
<dbReference type="AlphaFoldDB" id="E0TC71"/>
<evidence type="ECO:0000313" key="4">
    <source>
        <dbReference type="Proteomes" id="UP000001302"/>
    </source>
</evidence>